<gene>
    <name evidence="4" type="ORF">RJ639_016848</name>
</gene>
<feature type="region of interest" description="Disordered" evidence="2">
    <location>
        <begin position="259"/>
        <end position="286"/>
    </location>
</feature>
<dbReference type="PANTHER" id="PTHR45651">
    <property type="entry name" value="CYCLIC NUCLEOTIDE-GATED ION CHANNEL 15-RELATED-RELATED"/>
    <property type="match status" value="1"/>
</dbReference>
<evidence type="ECO:0000313" key="4">
    <source>
        <dbReference type="EMBL" id="KAK3005561.1"/>
    </source>
</evidence>
<reference evidence="4" key="1">
    <citation type="submission" date="2022-12" db="EMBL/GenBank/DDBJ databases">
        <title>Draft genome assemblies for two species of Escallonia (Escalloniales).</title>
        <authorList>
            <person name="Chanderbali A."/>
            <person name="Dervinis C."/>
            <person name="Anghel I."/>
            <person name="Soltis D."/>
            <person name="Soltis P."/>
            <person name="Zapata F."/>
        </authorList>
    </citation>
    <scope>NUCLEOTIDE SEQUENCE</scope>
    <source>
        <strain evidence="4">UCBG64.0493</strain>
        <tissue evidence="4">Leaf</tissue>
    </source>
</reference>
<proteinExistence type="predicted"/>
<comment type="caution">
    <text evidence="4">The sequence shown here is derived from an EMBL/GenBank/DDBJ whole genome shotgun (WGS) entry which is preliminary data.</text>
</comment>
<sequence>MATVLTTDSENFGDFAKGLLALKNSRVSDMHSYGGNPETMDPFEKDEVPMLSATFSQVDEHAVSRSRRFSPRMRSASISIPMDSVESYEHTNVGHTGPLRSQRRTPFVQMSGPLYADRKQGNSFQVTQAVIRHNAAELTVEDYPSVSGIDHNDWPGNSVGKNEHLLRSGQLGMCNDPYCTTCPSYYNVKGQQKYSKASAGFDPKFHSLLYGDAKGWAKRALSFLHPYIPGVMNPHAKVVQQWNKLGHVYHRQSTVLALPTTSPDRSSASTLASLPPPPPRPPLHRSSRISKPLDRFSFLVSPSIAPIPSSFMQAAIRDCWNKAMQVELDALDENRTWDLVLWPPYITPIGCKCVFTSFTPTTFALVAEMTTVLLLLSLAASQKWQLLQMDVKNAFLHGKLSEIIYMRPPPGLDNVPSVSFVASDALYMGSSRLLFRLAYVAPESRVVGAGDLVDHPKKIAINYLFGYFLIDFFVVLPLPQYPRWPIVDHRNQEIEVFLLKNKGGHVAEEITSSHYVGSPIMRSNPHMEQ</sequence>
<keyword evidence="1" id="KW-0407">Ion channel</keyword>
<feature type="domain" description="Reverse transcriptase Ty1/copia-type" evidence="3">
    <location>
        <begin position="361"/>
        <end position="414"/>
    </location>
</feature>
<dbReference type="GO" id="GO:0034220">
    <property type="term" value="P:monoatomic ion transmembrane transport"/>
    <property type="evidence" value="ECO:0007669"/>
    <property type="project" value="UniProtKB-KW"/>
</dbReference>
<dbReference type="GO" id="GO:0016020">
    <property type="term" value="C:membrane"/>
    <property type="evidence" value="ECO:0007669"/>
    <property type="project" value="UniProtKB-SubCell"/>
</dbReference>
<dbReference type="EMBL" id="JAVXUP010002114">
    <property type="protein sequence ID" value="KAK3005561.1"/>
    <property type="molecule type" value="Genomic_DNA"/>
</dbReference>
<dbReference type="AlphaFoldDB" id="A0AA88VBA1"/>
<accession>A0AA88VBA1</accession>
<evidence type="ECO:0000259" key="3">
    <source>
        <dbReference type="Pfam" id="PF07727"/>
    </source>
</evidence>
<protein>
    <recommendedName>
        <fullName evidence="3">Reverse transcriptase Ty1/copia-type domain-containing protein</fullName>
    </recommendedName>
</protein>
<dbReference type="PANTHER" id="PTHR45651:SF11">
    <property type="entry name" value="CYCLIC NUCLEOTIDE-GATED ION CHANNEL 20, CHLOROPLASTIC-RELATED"/>
    <property type="match status" value="1"/>
</dbReference>
<keyword evidence="1" id="KW-0406">Ion transport</keyword>
<keyword evidence="1" id="KW-0813">Transport</keyword>
<evidence type="ECO:0000256" key="1">
    <source>
        <dbReference type="ARBA" id="ARBA00023303"/>
    </source>
</evidence>
<dbReference type="Pfam" id="PF07727">
    <property type="entry name" value="RVT_2"/>
    <property type="match status" value="1"/>
</dbReference>
<dbReference type="Proteomes" id="UP001188597">
    <property type="component" value="Unassembled WGS sequence"/>
</dbReference>
<keyword evidence="5" id="KW-1185">Reference proteome</keyword>
<evidence type="ECO:0000256" key="2">
    <source>
        <dbReference type="SAM" id="MobiDB-lite"/>
    </source>
</evidence>
<name>A0AA88VBA1_9ASTE</name>
<dbReference type="InterPro" id="IPR013103">
    <property type="entry name" value="RVT_2"/>
</dbReference>
<evidence type="ECO:0000313" key="5">
    <source>
        <dbReference type="Proteomes" id="UP001188597"/>
    </source>
</evidence>
<organism evidence="4 5">
    <name type="scientific">Escallonia herrerae</name>
    <dbReference type="NCBI Taxonomy" id="1293975"/>
    <lineage>
        <taxon>Eukaryota</taxon>
        <taxon>Viridiplantae</taxon>
        <taxon>Streptophyta</taxon>
        <taxon>Embryophyta</taxon>
        <taxon>Tracheophyta</taxon>
        <taxon>Spermatophyta</taxon>
        <taxon>Magnoliopsida</taxon>
        <taxon>eudicotyledons</taxon>
        <taxon>Gunneridae</taxon>
        <taxon>Pentapetalae</taxon>
        <taxon>asterids</taxon>
        <taxon>campanulids</taxon>
        <taxon>Escalloniales</taxon>
        <taxon>Escalloniaceae</taxon>
        <taxon>Escallonia</taxon>
    </lineage>
</organism>